<name>A0ABD1AWW6_CARAN</name>
<dbReference type="PANTHER" id="PTHR48152">
    <property type="entry name" value="F1C9.34 PROTEIN"/>
    <property type="match status" value="1"/>
</dbReference>
<dbReference type="AlphaFoldDB" id="A0ABD1AWW6"/>
<keyword evidence="3" id="KW-1185">Reference proteome</keyword>
<feature type="chain" id="PRO_5044891916" evidence="1">
    <location>
        <begin position="28"/>
        <end position="584"/>
    </location>
</feature>
<dbReference type="Proteomes" id="UP001558713">
    <property type="component" value="Unassembled WGS sequence"/>
</dbReference>
<dbReference type="InterPro" id="IPR009291">
    <property type="entry name" value="Vps62"/>
</dbReference>
<gene>
    <name evidence="2" type="ORF">V5N11_023282</name>
</gene>
<keyword evidence="1" id="KW-0732">Signal</keyword>
<proteinExistence type="predicted"/>
<evidence type="ECO:0000313" key="2">
    <source>
        <dbReference type="EMBL" id="KAL1211250.1"/>
    </source>
</evidence>
<comment type="caution">
    <text evidence="2">The sequence shown here is derived from an EMBL/GenBank/DDBJ whole genome shotgun (WGS) entry which is preliminary data.</text>
</comment>
<accession>A0ABD1AWW6</accession>
<feature type="signal peptide" evidence="1">
    <location>
        <begin position="1"/>
        <end position="27"/>
    </location>
</feature>
<dbReference type="PANTHER" id="PTHR48152:SF2">
    <property type="entry name" value="F1C9.34 PROTEIN-RELATED"/>
    <property type="match status" value="1"/>
</dbReference>
<reference evidence="2 3" key="1">
    <citation type="submission" date="2024-04" db="EMBL/GenBank/DDBJ databases">
        <title>Genome assembly C_amara_ONT_v2.</title>
        <authorList>
            <person name="Yant L."/>
            <person name="Moore C."/>
            <person name="Slenker M."/>
        </authorList>
    </citation>
    <scope>NUCLEOTIDE SEQUENCE [LARGE SCALE GENOMIC DNA]</scope>
    <source>
        <tissue evidence="2">Leaf</tissue>
    </source>
</reference>
<protein>
    <submittedName>
        <fullName evidence="2">Uncharacterized protein</fullName>
    </submittedName>
</protein>
<organism evidence="2 3">
    <name type="scientific">Cardamine amara subsp. amara</name>
    <dbReference type="NCBI Taxonomy" id="228776"/>
    <lineage>
        <taxon>Eukaryota</taxon>
        <taxon>Viridiplantae</taxon>
        <taxon>Streptophyta</taxon>
        <taxon>Embryophyta</taxon>
        <taxon>Tracheophyta</taxon>
        <taxon>Spermatophyta</taxon>
        <taxon>Magnoliopsida</taxon>
        <taxon>eudicotyledons</taxon>
        <taxon>Gunneridae</taxon>
        <taxon>Pentapetalae</taxon>
        <taxon>rosids</taxon>
        <taxon>malvids</taxon>
        <taxon>Brassicales</taxon>
        <taxon>Brassicaceae</taxon>
        <taxon>Cardamineae</taxon>
        <taxon>Cardamine</taxon>
    </lineage>
</organism>
<dbReference type="Pfam" id="PF06101">
    <property type="entry name" value="Vps62"/>
    <property type="match status" value="1"/>
</dbReference>
<evidence type="ECO:0000313" key="3">
    <source>
        <dbReference type="Proteomes" id="UP001558713"/>
    </source>
</evidence>
<evidence type="ECO:0000256" key="1">
    <source>
        <dbReference type="SAM" id="SignalP"/>
    </source>
</evidence>
<dbReference type="EMBL" id="JBANAX010000379">
    <property type="protein sequence ID" value="KAL1211250.1"/>
    <property type="molecule type" value="Genomic_DNA"/>
</dbReference>
<sequence>MQSSIEKAYQLLCFLLILLCVNHVCWIEAGGKYSNLNSTVSRSTHSYVLSASLPVETAFKFPSALPTIPSGGNNFGKGRIDLGGLEVIQVSISTSTSRRVWTTYEGGPNGMGLTIFQPINLPPSFFPLGFYAQPNNRLLFGWVLVARDVSGNSLRPPVDYIQLGRTTAIILAQDGPAYFWQPLCPNGYQAVGLCVTTSPSKPSLGQESISCVRSDLTEQSETDAWDWGIKGMTLSSLRPAKRGTEATGVFTGTFSFQQLNFPPPPPLFCLKNTKFDLSSMPSKDQIRALFEAYSPWIYLHPDEEFLPSSVDWVFSNGALLNQRGNEVNPVPIQPNGSNLPQGGSDDGLFWIDYPADKNARERVKRGDLVNTKVYLHVKPMFGGTFTDIVVWIFYPFNGNAHLKFLFIKRLSLGDIGEHIGDWEHVTLRISNFNGELWRAYFSEHSGGTLMEACDLEFQGGNKVVTYSSLHGHAMFSRAGLVLQGDDKNGLRNDMARSDKFFDAGVGYELIAGPGIVEPPWLNYLRKWGPNIQHDIEKTLDSIAKTLPGFLRTKYRSFINKLPREVLEEDGPTGPKVKSSWTADE</sequence>